<dbReference type="SUPFAM" id="SSF54160">
    <property type="entry name" value="Chromo domain-like"/>
    <property type="match status" value="1"/>
</dbReference>
<dbReference type="PANTHER" id="PTHR43184">
    <property type="entry name" value="MAJOR FACILITATOR SUPERFAMILY TRANSPORTER 16, ISOFORM B"/>
    <property type="match status" value="1"/>
</dbReference>
<dbReference type="Pfam" id="PF01853">
    <property type="entry name" value="MOZ_SAS"/>
    <property type="match status" value="1"/>
</dbReference>
<dbReference type="OrthoDB" id="787137at2759"/>
<dbReference type="SUPFAM" id="SSF103473">
    <property type="entry name" value="MFS general substrate transporter"/>
    <property type="match status" value="1"/>
</dbReference>
<dbReference type="EMBL" id="KZ345153">
    <property type="protein sequence ID" value="PIO75333.1"/>
    <property type="molecule type" value="Genomic_DNA"/>
</dbReference>
<dbReference type="InterPro" id="IPR011701">
    <property type="entry name" value="MFS"/>
</dbReference>
<dbReference type="InterPro" id="IPR025995">
    <property type="entry name" value="Tudor-knot"/>
</dbReference>
<keyword evidence="4 10" id="KW-0812">Transmembrane</keyword>
<feature type="transmembrane region" description="Helical" evidence="10">
    <location>
        <begin position="473"/>
        <end position="493"/>
    </location>
</feature>
<dbReference type="Gene3D" id="1.10.10.10">
    <property type="entry name" value="Winged helix-like DNA-binding domain superfamily/Winged helix DNA-binding domain"/>
    <property type="match status" value="1"/>
</dbReference>
<accession>A0A2G9UYR2</accession>
<dbReference type="Proteomes" id="UP000230423">
    <property type="component" value="Unassembled WGS sequence"/>
</dbReference>
<evidence type="ECO:0000256" key="5">
    <source>
        <dbReference type="ARBA" id="ARBA00022989"/>
    </source>
</evidence>
<comment type="similarity">
    <text evidence="2">Belongs to the MYST (SAS/MOZ) family.</text>
</comment>
<evidence type="ECO:0000313" key="14">
    <source>
        <dbReference type="Proteomes" id="UP000230423"/>
    </source>
</evidence>
<feature type="domain" description="Major facilitator superfamily (MFS) profile" evidence="11">
    <location>
        <begin position="291"/>
        <end position="572"/>
    </location>
</feature>
<evidence type="ECO:0000256" key="8">
    <source>
        <dbReference type="PIRSR" id="PIRSR602717-51"/>
    </source>
</evidence>
<evidence type="ECO:0000313" key="13">
    <source>
        <dbReference type="EMBL" id="PIO75333.1"/>
    </source>
</evidence>
<evidence type="ECO:0000259" key="11">
    <source>
        <dbReference type="PROSITE" id="PS50850"/>
    </source>
</evidence>
<dbReference type="Gene3D" id="1.20.1250.20">
    <property type="entry name" value="MFS general substrate transporter like domains"/>
    <property type="match status" value="1"/>
</dbReference>
<feature type="region of interest" description="Disordered" evidence="9">
    <location>
        <begin position="48"/>
        <end position="80"/>
    </location>
</feature>
<dbReference type="Gene3D" id="3.40.630.30">
    <property type="match status" value="1"/>
</dbReference>
<dbReference type="GO" id="GO:0006355">
    <property type="term" value="P:regulation of DNA-templated transcription"/>
    <property type="evidence" value="ECO:0007669"/>
    <property type="project" value="InterPro"/>
</dbReference>
<evidence type="ECO:0000256" key="2">
    <source>
        <dbReference type="ARBA" id="ARBA00010107"/>
    </source>
</evidence>
<evidence type="ECO:0000256" key="7">
    <source>
        <dbReference type="ARBA" id="ARBA00023136"/>
    </source>
</evidence>
<dbReference type="Gene3D" id="2.30.30.140">
    <property type="match status" value="1"/>
</dbReference>
<keyword evidence="6" id="KW-0007">Acetylation</keyword>
<protein>
    <recommendedName>
        <fullName evidence="3">histone acetyltransferase</fullName>
        <ecNumber evidence="3">2.3.1.48</ecNumber>
    </recommendedName>
</protein>
<dbReference type="PROSITE" id="PS50850">
    <property type="entry name" value="MFS"/>
    <property type="match status" value="1"/>
</dbReference>
<dbReference type="Pfam" id="PF07690">
    <property type="entry name" value="MFS_1"/>
    <property type="match status" value="1"/>
</dbReference>
<dbReference type="GO" id="GO:0005789">
    <property type="term" value="C:endoplasmic reticulum membrane"/>
    <property type="evidence" value="ECO:0007669"/>
    <property type="project" value="TreeGrafter"/>
</dbReference>
<reference evidence="13 14" key="1">
    <citation type="submission" date="2015-09" db="EMBL/GenBank/DDBJ databases">
        <title>Draft genome of the parasitic nematode Teladorsagia circumcincta isolate WARC Sus (inbred).</title>
        <authorList>
            <person name="Mitreva M."/>
        </authorList>
    </citation>
    <scope>NUCLEOTIDE SEQUENCE [LARGE SCALE GENOMIC DNA]</scope>
    <source>
        <strain evidence="13 14">S</strain>
    </source>
</reference>
<feature type="transmembrane region" description="Helical" evidence="10">
    <location>
        <begin position="349"/>
        <end position="368"/>
    </location>
</feature>
<comment type="subcellular location">
    <subcellularLocation>
        <location evidence="1">Membrane</location>
        <topology evidence="1">Multi-pass membrane protein</topology>
    </subcellularLocation>
</comment>
<dbReference type="GO" id="GO:0004402">
    <property type="term" value="F:histone acetyltransferase activity"/>
    <property type="evidence" value="ECO:0007669"/>
    <property type="project" value="InterPro"/>
</dbReference>
<evidence type="ECO:0000256" key="9">
    <source>
        <dbReference type="SAM" id="MobiDB-lite"/>
    </source>
</evidence>
<name>A0A2G9UYR2_TELCI</name>
<proteinExistence type="inferred from homology"/>
<evidence type="ECO:0000256" key="4">
    <source>
        <dbReference type="ARBA" id="ARBA00022692"/>
    </source>
</evidence>
<evidence type="ECO:0000256" key="3">
    <source>
        <dbReference type="ARBA" id="ARBA00013184"/>
    </source>
</evidence>
<evidence type="ECO:0000256" key="10">
    <source>
        <dbReference type="SAM" id="Phobius"/>
    </source>
</evidence>
<keyword evidence="14" id="KW-1185">Reference proteome</keyword>
<dbReference type="InterPro" id="IPR020846">
    <property type="entry name" value="MFS_dom"/>
</dbReference>
<evidence type="ECO:0000256" key="6">
    <source>
        <dbReference type="ARBA" id="ARBA00022990"/>
    </source>
</evidence>
<sequence length="572" mass="64436">MEDEKSASTDVTEKTSSLDHVKINERVVVWRLVNGEKRRVLATLLKKRSSDSNAKPSNPDEEKISQESDCPPTGENSNGVDNQAEYFVHFDGQDRRLDQWITKEQFIELAPKHNNGEVGGSDLRLRRKRRREIDEDLSTLEEVGARADHHRKANDCKRRNPPGEAIYVEGDIKVYEVFGALEKVDSEGTHIAAMFSKEMYSANNLACIMTLPCYQRKGYGNLMIQLSYEMSKRAKYPGTPERPFSDLGEISYKKYWLWVLLEFFDSAAMRKVEDVTVDDLEALVGINKDDIKDVMEPIGLLSHLKGGTYIVHNPKLDQESGVERPNPPVRRLNPKCLPLFNTDGEAKTFLGTLDAVFMIAYASGLFFWGWLGDRLNPKHVIVTGMIGSAVMLTLFGAVPKWFGYYNAAYYVLTYILFGLMQACGWPSEIAIMANWFGKANRGFVMGAWASCQPLGNVFGSFFTSWVLPFGYESTFYMNGFLLMIGAFIVMISIDPKPKETQYTHLNDVEHAERSRAAEGEPISIINAILLPGVLANALAIACIMKRCVMDLKPWLSKSPEFTPLLSDSPHEE</sequence>
<evidence type="ECO:0000256" key="1">
    <source>
        <dbReference type="ARBA" id="ARBA00004141"/>
    </source>
</evidence>
<feature type="transmembrane region" description="Helical" evidence="10">
    <location>
        <begin position="380"/>
        <end position="402"/>
    </location>
</feature>
<feature type="transmembrane region" description="Helical" evidence="10">
    <location>
        <begin position="443"/>
        <end position="467"/>
    </location>
</feature>
<dbReference type="InterPro" id="IPR036259">
    <property type="entry name" value="MFS_trans_sf"/>
</dbReference>
<dbReference type="InterPro" id="IPR002717">
    <property type="entry name" value="HAT_MYST-type"/>
</dbReference>
<dbReference type="AlphaFoldDB" id="A0A2G9UYR2"/>
<dbReference type="EC" id="2.3.1.48" evidence="3"/>
<feature type="active site" description="Proton donor/acceptor" evidence="8">
    <location>
        <position position="241"/>
    </location>
</feature>
<gene>
    <name evidence="13" type="ORF">TELCIR_02627</name>
</gene>
<dbReference type="InterPro" id="IPR016181">
    <property type="entry name" value="Acyl_CoA_acyltransferase"/>
</dbReference>
<keyword evidence="5 10" id="KW-1133">Transmembrane helix</keyword>
<dbReference type="InterPro" id="IPR036388">
    <property type="entry name" value="WH-like_DNA-bd_sf"/>
</dbReference>
<dbReference type="Pfam" id="PF11717">
    <property type="entry name" value="Tudor-knot"/>
    <property type="match status" value="1"/>
</dbReference>
<dbReference type="PANTHER" id="PTHR43184:SF2">
    <property type="entry name" value="MAJOR FACILITATOR SUPERFAMILY (MFS) PROFILE DOMAIN-CONTAINING PROTEIN"/>
    <property type="match status" value="1"/>
</dbReference>
<evidence type="ECO:0000259" key="12">
    <source>
        <dbReference type="PROSITE" id="PS51726"/>
    </source>
</evidence>
<dbReference type="SUPFAM" id="SSF55729">
    <property type="entry name" value="Acyl-CoA N-acyltransferases (Nat)"/>
    <property type="match status" value="1"/>
</dbReference>
<dbReference type="PROSITE" id="PS51726">
    <property type="entry name" value="MYST_HAT"/>
    <property type="match status" value="1"/>
</dbReference>
<dbReference type="InterPro" id="IPR016197">
    <property type="entry name" value="Chromo-like_dom_sf"/>
</dbReference>
<feature type="domain" description="MYST-type HAT" evidence="12">
    <location>
        <begin position="82"/>
        <end position="342"/>
    </location>
</feature>
<organism evidence="13 14">
    <name type="scientific">Teladorsagia circumcincta</name>
    <name type="common">Brown stomach worm</name>
    <name type="synonym">Ostertagia circumcincta</name>
    <dbReference type="NCBI Taxonomy" id="45464"/>
    <lineage>
        <taxon>Eukaryota</taxon>
        <taxon>Metazoa</taxon>
        <taxon>Ecdysozoa</taxon>
        <taxon>Nematoda</taxon>
        <taxon>Chromadorea</taxon>
        <taxon>Rhabditida</taxon>
        <taxon>Rhabditina</taxon>
        <taxon>Rhabditomorpha</taxon>
        <taxon>Strongyloidea</taxon>
        <taxon>Trichostrongylidae</taxon>
        <taxon>Teladorsagia</taxon>
    </lineage>
</organism>
<feature type="transmembrane region" description="Helical" evidence="10">
    <location>
        <begin position="408"/>
        <end position="431"/>
    </location>
</feature>
<dbReference type="GO" id="GO:0022857">
    <property type="term" value="F:transmembrane transporter activity"/>
    <property type="evidence" value="ECO:0007669"/>
    <property type="project" value="InterPro"/>
</dbReference>
<keyword evidence="7 10" id="KW-0472">Membrane</keyword>